<dbReference type="SUPFAM" id="SSF55729">
    <property type="entry name" value="Acyl-CoA N-acyltransferases (Nat)"/>
    <property type="match status" value="1"/>
</dbReference>
<keyword evidence="1 4" id="KW-0808">Transferase</keyword>
<dbReference type="GO" id="GO:0016747">
    <property type="term" value="F:acyltransferase activity, transferring groups other than amino-acyl groups"/>
    <property type="evidence" value="ECO:0007669"/>
    <property type="project" value="InterPro"/>
</dbReference>
<evidence type="ECO:0000313" key="5">
    <source>
        <dbReference type="Proteomes" id="UP000182737"/>
    </source>
</evidence>
<sequence>MDIKIRIAKKEDAAALLNIYSYYVENTAITFEYKVPSVEEFERRICTTLESYPYLIAEVDGKIAGYVYAGRFSPRAAYDWVVETSIYIDKDCHRMGLGKLLYSKLEEYLARQNVTNLYAGIADLTDGLDEDPYLTRDSEHFHAAVGYKKIANFTKCGYKFNRWYNLIYMEKMIGEHITPQKSLIPFSQL</sequence>
<dbReference type="InterPro" id="IPR016181">
    <property type="entry name" value="Acyl_CoA_acyltransferase"/>
</dbReference>
<accession>A0A1I3L8C6</accession>
<evidence type="ECO:0000259" key="3">
    <source>
        <dbReference type="PROSITE" id="PS51186"/>
    </source>
</evidence>
<dbReference type="PANTHER" id="PTHR43072:SF23">
    <property type="entry name" value="UPF0039 PROTEIN C11D3.02C"/>
    <property type="match status" value="1"/>
</dbReference>
<evidence type="ECO:0000313" key="4">
    <source>
        <dbReference type="EMBL" id="SFI80994.1"/>
    </source>
</evidence>
<name>A0A1I3L8C6_9SPIR</name>
<dbReference type="PANTHER" id="PTHR43072">
    <property type="entry name" value="N-ACETYLTRANSFERASE"/>
    <property type="match status" value="1"/>
</dbReference>
<proteinExistence type="predicted"/>
<dbReference type="OrthoDB" id="9798006at2"/>
<reference evidence="5" key="1">
    <citation type="submission" date="2016-10" db="EMBL/GenBank/DDBJ databases">
        <authorList>
            <person name="Varghese N."/>
            <person name="Submissions S."/>
        </authorList>
    </citation>
    <scope>NUCLEOTIDE SEQUENCE [LARGE SCALE GENOMIC DNA]</scope>
    <source>
        <strain evidence="5">XBD1002</strain>
    </source>
</reference>
<dbReference type="RefSeq" id="WP_074931834.1">
    <property type="nucleotide sequence ID" value="NZ_FORI01000006.1"/>
</dbReference>
<keyword evidence="5" id="KW-1185">Reference proteome</keyword>
<dbReference type="Proteomes" id="UP000182737">
    <property type="component" value="Unassembled WGS sequence"/>
</dbReference>
<dbReference type="CDD" id="cd04301">
    <property type="entry name" value="NAT_SF"/>
    <property type="match status" value="1"/>
</dbReference>
<feature type="domain" description="N-acetyltransferase" evidence="3">
    <location>
        <begin position="3"/>
        <end position="174"/>
    </location>
</feature>
<dbReference type="Pfam" id="PF13420">
    <property type="entry name" value="Acetyltransf_4"/>
    <property type="match status" value="1"/>
</dbReference>
<dbReference type="PROSITE" id="PS51186">
    <property type="entry name" value="GNAT"/>
    <property type="match status" value="1"/>
</dbReference>
<dbReference type="AlphaFoldDB" id="A0A1I3L8C6"/>
<dbReference type="Gene3D" id="3.40.630.30">
    <property type="match status" value="1"/>
</dbReference>
<evidence type="ECO:0000256" key="2">
    <source>
        <dbReference type="ARBA" id="ARBA00023315"/>
    </source>
</evidence>
<dbReference type="EMBL" id="FORI01000006">
    <property type="protein sequence ID" value="SFI80994.1"/>
    <property type="molecule type" value="Genomic_DNA"/>
</dbReference>
<organism evidence="4 5">
    <name type="scientific">Treponema bryantii</name>
    <dbReference type="NCBI Taxonomy" id="163"/>
    <lineage>
        <taxon>Bacteria</taxon>
        <taxon>Pseudomonadati</taxon>
        <taxon>Spirochaetota</taxon>
        <taxon>Spirochaetia</taxon>
        <taxon>Spirochaetales</taxon>
        <taxon>Treponemataceae</taxon>
        <taxon>Treponema</taxon>
    </lineage>
</organism>
<keyword evidence="2" id="KW-0012">Acyltransferase</keyword>
<evidence type="ECO:0000256" key="1">
    <source>
        <dbReference type="ARBA" id="ARBA00022679"/>
    </source>
</evidence>
<protein>
    <submittedName>
        <fullName evidence="4">Phosphinothricin acetyltransferase</fullName>
    </submittedName>
</protein>
<gene>
    <name evidence="4" type="ORF">SAMN04487775_106109</name>
</gene>
<dbReference type="InterPro" id="IPR000182">
    <property type="entry name" value="GNAT_dom"/>
</dbReference>